<feature type="domain" description="GYF" evidence="1">
    <location>
        <begin position="5"/>
        <end position="48"/>
    </location>
</feature>
<dbReference type="Proteomes" id="UP001152321">
    <property type="component" value="Unassembled WGS sequence"/>
</dbReference>
<evidence type="ECO:0000313" key="3">
    <source>
        <dbReference type="Proteomes" id="UP001152321"/>
    </source>
</evidence>
<organism evidence="2 3">
    <name type="scientific">Bdellovibrio svalbardensis</name>
    <dbReference type="NCBI Taxonomy" id="2972972"/>
    <lineage>
        <taxon>Bacteria</taxon>
        <taxon>Pseudomonadati</taxon>
        <taxon>Bdellovibrionota</taxon>
        <taxon>Bdellovibrionia</taxon>
        <taxon>Bdellovibrionales</taxon>
        <taxon>Pseudobdellovibrionaceae</taxon>
        <taxon>Bdellovibrio</taxon>
    </lineage>
</organism>
<feature type="domain" description="GYF" evidence="1">
    <location>
        <begin position="91"/>
        <end position="132"/>
    </location>
</feature>
<comment type="caution">
    <text evidence="2">The sequence shown here is derived from an EMBL/GenBank/DDBJ whole genome shotgun (WGS) entry which is preliminary data.</text>
</comment>
<dbReference type="EMBL" id="JANRMI010000002">
    <property type="protein sequence ID" value="MDG0816528.1"/>
    <property type="molecule type" value="Genomic_DNA"/>
</dbReference>
<keyword evidence="3" id="KW-1185">Reference proteome</keyword>
<accession>A0ABT6DN20</accession>
<protein>
    <submittedName>
        <fullName evidence="2">DUF4339 domain-containing protein</fullName>
    </submittedName>
</protein>
<gene>
    <name evidence="2" type="ORF">NWE73_09145</name>
</gene>
<proteinExistence type="predicted"/>
<evidence type="ECO:0000259" key="1">
    <source>
        <dbReference type="Pfam" id="PF14237"/>
    </source>
</evidence>
<sequence>MNNKWYCHVNLKPQGPFSLEEVRAKVHKGEVGPQDLICDETSTWKPAMEWGIFEFQLFPASQGFIQGTEIADNVREWVLLVEQAVGVKPLQEGPFTVSELRESLINGNVSPYQYVWKTGLSGWCQLKDRPEFSMVISSERLSDPSLA</sequence>
<dbReference type="RefSeq" id="WP_277578006.1">
    <property type="nucleotide sequence ID" value="NZ_JANRMI010000002.1"/>
</dbReference>
<dbReference type="InterPro" id="IPR025640">
    <property type="entry name" value="GYF_2"/>
</dbReference>
<dbReference type="Pfam" id="PF14237">
    <property type="entry name" value="GYF_2"/>
    <property type="match status" value="2"/>
</dbReference>
<reference evidence="2" key="1">
    <citation type="submission" date="2022-08" db="EMBL/GenBank/DDBJ databases">
        <title>Novel Bdellovibrio Species Isolated from Svalbard: Designation Bdellovibrio svalbardensis.</title>
        <authorList>
            <person name="Mitchell R.J."/>
            <person name="Choi S.Y."/>
        </authorList>
    </citation>
    <scope>NUCLEOTIDE SEQUENCE</scope>
    <source>
        <strain evidence="2">PAP01</strain>
    </source>
</reference>
<evidence type="ECO:0000313" key="2">
    <source>
        <dbReference type="EMBL" id="MDG0816528.1"/>
    </source>
</evidence>
<name>A0ABT6DN20_9BACT</name>